<gene>
    <name evidence="1" type="ORF">NVIE_020850</name>
</gene>
<evidence type="ECO:0000313" key="1">
    <source>
        <dbReference type="EMBL" id="AIC16346.1"/>
    </source>
</evidence>
<organism evidence="1 2">
    <name type="scientific">Nitrososphaera viennensis EN76</name>
    <dbReference type="NCBI Taxonomy" id="926571"/>
    <lineage>
        <taxon>Archaea</taxon>
        <taxon>Nitrososphaerota</taxon>
        <taxon>Nitrososphaeria</taxon>
        <taxon>Nitrososphaerales</taxon>
        <taxon>Nitrososphaeraceae</taxon>
        <taxon>Nitrososphaera</taxon>
    </lineage>
</organism>
<dbReference type="STRING" id="926571.NVIE_020850"/>
<dbReference type="AlphaFoldDB" id="A0A060HS81"/>
<dbReference type="KEGG" id="nvn:NVIE_020850"/>
<dbReference type="EMBL" id="CP007536">
    <property type="protein sequence ID" value="AIC16346.1"/>
    <property type="molecule type" value="Genomic_DNA"/>
</dbReference>
<dbReference type="OrthoDB" id="376071at2157"/>
<accession>A0A060HS81</accession>
<dbReference type="HOGENOM" id="CLU_196478_0_0_2"/>
<name>A0A060HS81_9ARCH</name>
<keyword evidence="2" id="KW-1185">Reference proteome</keyword>
<evidence type="ECO:0000313" key="2">
    <source>
        <dbReference type="Proteomes" id="UP000027093"/>
    </source>
</evidence>
<dbReference type="GeneID" id="74947327"/>
<protein>
    <submittedName>
        <fullName evidence="1">Uncharacterized protein</fullName>
    </submittedName>
</protein>
<dbReference type="Proteomes" id="UP000027093">
    <property type="component" value="Chromosome"/>
</dbReference>
<reference evidence="1 2" key="1">
    <citation type="journal article" date="2014" name="Int. J. Syst. Evol. Microbiol.">
        <title>Nitrososphaera viennensis gen. nov., sp. nov., an aerobic and mesophilic, ammonia-oxidizing archaeon from soil and a member of the archaeal phylum Thaumarchaeota.</title>
        <authorList>
            <person name="Stieglmeier M."/>
            <person name="Klingl A."/>
            <person name="Alves R.J."/>
            <person name="Rittmann S.K."/>
            <person name="Melcher M."/>
            <person name="Leisch N."/>
            <person name="Schleper C."/>
        </authorList>
    </citation>
    <scope>NUCLEOTIDE SEQUENCE [LARGE SCALE GENOMIC DNA]</scope>
    <source>
        <strain evidence="1">EN76</strain>
    </source>
</reference>
<sequence length="79" mass="8626">MQQQQAVTATTIIIGSERHFALCESCFWSATVFGRDAPACPSCTGGNVSMIPLARDEEYRVRVLPSAGVEMSFSRAKKK</sequence>
<proteinExistence type="predicted"/>
<dbReference type="RefSeq" id="WP_075055121.1">
    <property type="nucleotide sequence ID" value="NZ_CP007536.1"/>
</dbReference>